<name>A0A7W9AYZ8_9HYPH</name>
<comment type="caution">
    <text evidence="2">The sequence shown here is derived from an EMBL/GenBank/DDBJ whole genome shotgun (WGS) entry which is preliminary data.</text>
</comment>
<evidence type="ECO:0000256" key="1">
    <source>
        <dbReference type="SAM" id="Phobius"/>
    </source>
</evidence>
<dbReference type="AlphaFoldDB" id="A0A7W9AYZ8"/>
<sequence>MEFYLPATTGEWLAWGAAAVTALAGLVMLFAPGITMKLLRLQPINGRPEGYGSIRATLAGPYLGVGIGCLIFAQPFLWVVLGAVWGFALFGRFISMMSDTGGHKGGHKGGPAGGHFYGSLAALVEFVLAAGPLLYAFGFVS</sequence>
<evidence type="ECO:0000313" key="2">
    <source>
        <dbReference type="EMBL" id="MBB5702981.1"/>
    </source>
</evidence>
<keyword evidence="1" id="KW-1133">Transmembrane helix</keyword>
<dbReference type="Proteomes" id="UP000555546">
    <property type="component" value="Unassembled WGS sequence"/>
</dbReference>
<dbReference type="RefSeq" id="WP_183653746.1">
    <property type="nucleotide sequence ID" value="NZ_JACIJG010000010.1"/>
</dbReference>
<feature type="transmembrane region" description="Helical" evidence="1">
    <location>
        <begin position="12"/>
        <end position="31"/>
    </location>
</feature>
<keyword evidence="1" id="KW-0812">Transmembrane</keyword>
<keyword evidence="1" id="KW-0472">Membrane</keyword>
<keyword evidence="3" id="KW-1185">Reference proteome</keyword>
<dbReference type="EMBL" id="JACIJG010000010">
    <property type="protein sequence ID" value="MBB5702981.1"/>
    <property type="molecule type" value="Genomic_DNA"/>
</dbReference>
<feature type="transmembrane region" description="Helical" evidence="1">
    <location>
        <begin position="79"/>
        <end position="95"/>
    </location>
</feature>
<gene>
    <name evidence="2" type="ORF">FHS76_002872</name>
</gene>
<accession>A0A7W9AYZ8</accession>
<evidence type="ECO:0008006" key="4">
    <source>
        <dbReference type="Google" id="ProtNLM"/>
    </source>
</evidence>
<feature type="transmembrane region" description="Helical" evidence="1">
    <location>
        <begin position="116"/>
        <end position="137"/>
    </location>
</feature>
<evidence type="ECO:0000313" key="3">
    <source>
        <dbReference type="Proteomes" id="UP000555546"/>
    </source>
</evidence>
<proteinExistence type="predicted"/>
<reference evidence="2 3" key="1">
    <citation type="submission" date="2020-08" db="EMBL/GenBank/DDBJ databases">
        <title>Genomic Encyclopedia of Type Strains, Phase IV (KMG-IV): sequencing the most valuable type-strain genomes for metagenomic binning, comparative biology and taxonomic classification.</title>
        <authorList>
            <person name="Goeker M."/>
        </authorList>
    </citation>
    <scope>NUCLEOTIDE SEQUENCE [LARGE SCALE GENOMIC DNA]</scope>
    <source>
        <strain evidence="2 3">DSM 26944</strain>
    </source>
</reference>
<protein>
    <recommendedName>
        <fullName evidence="4">DUF4345 domain-containing protein</fullName>
    </recommendedName>
</protein>
<organism evidence="2 3">
    <name type="scientific">Brucella daejeonensis</name>
    <dbReference type="NCBI Taxonomy" id="659015"/>
    <lineage>
        <taxon>Bacteria</taxon>
        <taxon>Pseudomonadati</taxon>
        <taxon>Pseudomonadota</taxon>
        <taxon>Alphaproteobacteria</taxon>
        <taxon>Hyphomicrobiales</taxon>
        <taxon>Brucellaceae</taxon>
        <taxon>Brucella/Ochrobactrum group</taxon>
        <taxon>Brucella</taxon>
    </lineage>
</organism>
<feature type="transmembrane region" description="Helical" evidence="1">
    <location>
        <begin position="52"/>
        <end position="73"/>
    </location>
</feature>